<organism evidence="2 3">
    <name type="scientific">Haloflavibacter putidus</name>
    <dbReference type="NCBI Taxonomy" id="2576776"/>
    <lineage>
        <taxon>Bacteria</taxon>
        <taxon>Pseudomonadati</taxon>
        <taxon>Bacteroidota</taxon>
        <taxon>Flavobacteriia</taxon>
        <taxon>Flavobacteriales</taxon>
        <taxon>Flavobacteriaceae</taxon>
        <taxon>Haloflavibacter</taxon>
    </lineage>
</organism>
<dbReference type="RefSeq" id="WP_141422626.1">
    <property type="nucleotide sequence ID" value="NZ_VIAR01000015.1"/>
</dbReference>
<proteinExistence type="predicted"/>
<dbReference type="InterPro" id="IPR045851">
    <property type="entry name" value="AMP-bd_C_sf"/>
</dbReference>
<dbReference type="SUPFAM" id="SSF56801">
    <property type="entry name" value="Acetyl-CoA synthetase-like"/>
    <property type="match status" value="1"/>
</dbReference>
<dbReference type="GO" id="GO:0031956">
    <property type="term" value="F:medium-chain fatty acid-CoA ligase activity"/>
    <property type="evidence" value="ECO:0007669"/>
    <property type="project" value="TreeGrafter"/>
</dbReference>
<dbReference type="EMBL" id="VIAR01000015">
    <property type="protein sequence ID" value="TQD34004.1"/>
    <property type="molecule type" value="Genomic_DNA"/>
</dbReference>
<dbReference type="InterPro" id="IPR042099">
    <property type="entry name" value="ANL_N_sf"/>
</dbReference>
<evidence type="ECO:0000313" key="2">
    <source>
        <dbReference type="EMBL" id="TQD34004.1"/>
    </source>
</evidence>
<comment type="caution">
    <text evidence="2">The sequence shown here is derived from an EMBL/GenBank/DDBJ whole genome shotgun (WGS) entry which is preliminary data.</text>
</comment>
<dbReference type="GO" id="GO:0006631">
    <property type="term" value="P:fatty acid metabolic process"/>
    <property type="evidence" value="ECO:0007669"/>
    <property type="project" value="TreeGrafter"/>
</dbReference>
<dbReference type="OrthoDB" id="8870348at2"/>
<gene>
    <name evidence="2" type="ORF">FKR84_12340</name>
</gene>
<dbReference type="Gene3D" id="3.40.50.12780">
    <property type="entry name" value="N-terminal domain of ligase-like"/>
    <property type="match status" value="1"/>
</dbReference>
<dbReference type="PANTHER" id="PTHR43201">
    <property type="entry name" value="ACYL-COA SYNTHETASE"/>
    <property type="match status" value="1"/>
</dbReference>
<keyword evidence="3" id="KW-1185">Reference proteome</keyword>
<reference evidence="2 3" key="1">
    <citation type="submission" date="2019-06" db="EMBL/GenBank/DDBJ databases">
        <title>Flavibacter putida gen. nov., sp. nov., a novel marine bacterium of the family Flavobacteriaceae isolated from coastal seawater.</title>
        <authorList>
            <person name="Feng X."/>
        </authorList>
    </citation>
    <scope>NUCLEOTIDE SEQUENCE [LARGE SCALE GENOMIC DNA]</scope>
    <source>
        <strain evidence="2 3">PLHSN227</strain>
    </source>
</reference>
<accession>A0A507ZD64</accession>
<dbReference type="AlphaFoldDB" id="A0A507ZD64"/>
<dbReference type="PANTHER" id="PTHR43201:SF32">
    <property type="entry name" value="2-SUCCINYLBENZOATE--COA LIGASE, CHLOROPLASTIC_PEROXISOMAL"/>
    <property type="match status" value="1"/>
</dbReference>
<sequence length="359" mass="40573">MNFKVHPEFKLNGKIYSEKNLLDFAQELSNADTVFEQETGSFIVDFLNEKDTILVQTSGSTGTPKKIEVGKQQMLNSAEATGNFFDLPPKTTAILCMPVSYIAGKLMLVRAMHLGWQLDTYTPAGNPLKNVDKTYDFAAMTPFQVARSLKNLYKIKKLIIGGGAIATSLRKKLQEVSTIIYETYGMTETLTHIAAKKVNHKQAKEEVPFTVLPNVEISQNKENCLCIYAPKVNPGKIQTTDVIELVDKQHFYWKGRADNVINSGGVKIHPEEVERKLSKILSRRFFIAGLPNQDLGEKVVLFMEGLPEKENKNNLENKIKELPSLKKYEIPKAIIWLKTFEETHTGKINRPKTIQKIEQ</sequence>
<protein>
    <submittedName>
        <fullName evidence="2">AMP-binding protein</fullName>
    </submittedName>
</protein>
<evidence type="ECO:0000259" key="1">
    <source>
        <dbReference type="Pfam" id="PF00501"/>
    </source>
</evidence>
<evidence type="ECO:0000313" key="3">
    <source>
        <dbReference type="Proteomes" id="UP000317169"/>
    </source>
</evidence>
<dbReference type="InterPro" id="IPR000873">
    <property type="entry name" value="AMP-dep_synth/lig_dom"/>
</dbReference>
<feature type="domain" description="AMP-dependent synthetase/ligase" evidence="1">
    <location>
        <begin position="46"/>
        <end position="217"/>
    </location>
</feature>
<name>A0A507ZD64_9FLAO</name>
<dbReference type="Proteomes" id="UP000317169">
    <property type="component" value="Unassembled WGS sequence"/>
</dbReference>
<dbReference type="Pfam" id="PF00501">
    <property type="entry name" value="AMP-binding"/>
    <property type="match status" value="1"/>
</dbReference>
<dbReference type="Gene3D" id="3.30.300.30">
    <property type="match status" value="1"/>
</dbReference>